<name>A0A2V1DXM5_9PLEO</name>
<reference evidence="1 2" key="1">
    <citation type="journal article" date="2018" name="Sci. Rep.">
        <title>Comparative genomics provides insights into the lifestyle and reveals functional heterogeneity of dark septate endophytic fungi.</title>
        <authorList>
            <person name="Knapp D.G."/>
            <person name="Nemeth J.B."/>
            <person name="Barry K."/>
            <person name="Hainaut M."/>
            <person name="Henrissat B."/>
            <person name="Johnson J."/>
            <person name="Kuo A."/>
            <person name="Lim J.H.P."/>
            <person name="Lipzen A."/>
            <person name="Nolan M."/>
            <person name="Ohm R.A."/>
            <person name="Tamas L."/>
            <person name="Grigoriev I.V."/>
            <person name="Spatafora J.W."/>
            <person name="Nagy L.G."/>
            <person name="Kovacs G.M."/>
        </authorList>
    </citation>
    <scope>NUCLEOTIDE SEQUENCE [LARGE SCALE GENOMIC DNA]</scope>
    <source>
        <strain evidence="1 2">DSE2036</strain>
    </source>
</reference>
<dbReference type="OrthoDB" id="3770260at2759"/>
<keyword evidence="2" id="KW-1185">Reference proteome</keyword>
<organism evidence="1 2">
    <name type="scientific">Periconia macrospinosa</name>
    <dbReference type="NCBI Taxonomy" id="97972"/>
    <lineage>
        <taxon>Eukaryota</taxon>
        <taxon>Fungi</taxon>
        <taxon>Dikarya</taxon>
        <taxon>Ascomycota</taxon>
        <taxon>Pezizomycotina</taxon>
        <taxon>Dothideomycetes</taxon>
        <taxon>Pleosporomycetidae</taxon>
        <taxon>Pleosporales</taxon>
        <taxon>Massarineae</taxon>
        <taxon>Periconiaceae</taxon>
        <taxon>Periconia</taxon>
    </lineage>
</organism>
<sequence>MATESNCEILLSLLCTKDNWTVCDDTYYTCLAFREDGVGLMRFVNDQQPGALLICEFDWEIYGGEGEATIDTRQKDLEDSLRTHGRDFVISMKIRKCAPRENWDVVLPNLPHKELLIRRLKEVTFEEEEYLGARLEVGNFPPEFDSNMDGKSLGLTRWGLRLKFDKSPVPSLDKWNKEYENMAESQHWEKQTNWFSRKLRGSGGWNFTG</sequence>
<protein>
    <submittedName>
        <fullName evidence="1">Uncharacterized protein</fullName>
    </submittedName>
</protein>
<accession>A0A2V1DXM5</accession>
<dbReference type="AlphaFoldDB" id="A0A2V1DXM5"/>
<dbReference type="EMBL" id="KZ805337">
    <property type="protein sequence ID" value="PVI02937.1"/>
    <property type="molecule type" value="Genomic_DNA"/>
</dbReference>
<proteinExistence type="predicted"/>
<evidence type="ECO:0000313" key="2">
    <source>
        <dbReference type="Proteomes" id="UP000244855"/>
    </source>
</evidence>
<evidence type="ECO:0000313" key="1">
    <source>
        <dbReference type="EMBL" id="PVI02937.1"/>
    </source>
</evidence>
<gene>
    <name evidence="1" type="ORF">DM02DRAFT_653084</name>
</gene>
<dbReference type="Proteomes" id="UP000244855">
    <property type="component" value="Unassembled WGS sequence"/>
</dbReference>